<evidence type="ECO:0000256" key="1">
    <source>
        <dbReference type="ARBA" id="ARBA00009063"/>
    </source>
</evidence>
<dbReference type="InterPro" id="IPR045242">
    <property type="entry name" value="Syntaxin"/>
</dbReference>
<dbReference type="GO" id="GO:0006887">
    <property type="term" value="P:exocytosis"/>
    <property type="evidence" value="ECO:0007669"/>
    <property type="project" value="TreeGrafter"/>
</dbReference>
<dbReference type="EMBL" id="JAUKUD010000003">
    <property type="protein sequence ID" value="KAK0750378.1"/>
    <property type="molecule type" value="Genomic_DNA"/>
</dbReference>
<dbReference type="Gene3D" id="1.20.58.70">
    <property type="match status" value="1"/>
</dbReference>
<feature type="transmembrane region" description="Helical" evidence="4">
    <location>
        <begin position="325"/>
        <end position="348"/>
    </location>
</feature>
<feature type="compositionally biased region" description="Basic and acidic residues" evidence="3">
    <location>
        <begin position="10"/>
        <end position="29"/>
    </location>
</feature>
<keyword evidence="7" id="KW-1185">Reference proteome</keyword>
<evidence type="ECO:0000256" key="3">
    <source>
        <dbReference type="SAM" id="MobiDB-lite"/>
    </source>
</evidence>
<gene>
    <name evidence="6" type="ORF">B0T18DRAFT_125764</name>
</gene>
<dbReference type="PROSITE" id="PS50192">
    <property type="entry name" value="T_SNARE"/>
    <property type="match status" value="1"/>
</dbReference>
<organism evidence="6 7">
    <name type="scientific">Schizothecium vesticola</name>
    <dbReference type="NCBI Taxonomy" id="314040"/>
    <lineage>
        <taxon>Eukaryota</taxon>
        <taxon>Fungi</taxon>
        <taxon>Dikarya</taxon>
        <taxon>Ascomycota</taxon>
        <taxon>Pezizomycotina</taxon>
        <taxon>Sordariomycetes</taxon>
        <taxon>Sordariomycetidae</taxon>
        <taxon>Sordariales</taxon>
        <taxon>Schizotheciaceae</taxon>
        <taxon>Schizothecium</taxon>
    </lineage>
</organism>
<evidence type="ECO:0000259" key="5">
    <source>
        <dbReference type="PROSITE" id="PS50192"/>
    </source>
</evidence>
<feature type="coiled-coil region" evidence="2">
    <location>
        <begin position="175"/>
        <end position="202"/>
    </location>
</feature>
<feature type="domain" description="T-SNARE coiled-coil homology" evidence="5">
    <location>
        <begin position="251"/>
        <end position="313"/>
    </location>
</feature>
<protein>
    <submittedName>
        <fullName evidence="6">t-SNARE</fullName>
    </submittedName>
</protein>
<evidence type="ECO:0000256" key="4">
    <source>
        <dbReference type="SAM" id="Phobius"/>
    </source>
</evidence>
<dbReference type="GO" id="GO:0006906">
    <property type="term" value="P:vesicle fusion"/>
    <property type="evidence" value="ECO:0007669"/>
    <property type="project" value="TreeGrafter"/>
</dbReference>
<dbReference type="PANTHER" id="PTHR19957:SF380">
    <property type="entry name" value="SYNTAXIN FAMILY PROTEIN"/>
    <property type="match status" value="1"/>
</dbReference>
<dbReference type="GO" id="GO:0005484">
    <property type="term" value="F:SNAP receptor activity"/>
    <property type="evidence" value="ECO:0007669"/>
    <property type="project" value="TreeGrafter"/>
</dbReference>
<proteinExistence type="inferred from homology"/>
<dbReference type="GO" id="GO:0012505">
    <property type="term" value="C:endomembrane system"/>
    <property type="evidence" value="ECO:0007669"/>
    <property type="project" value="TreeGrafter"/>
</dbReference>
<keyword evidence="4" id="KW-0812">Transmembrane</keyword>
<feature type="compositionally biased region" description="Low complexity" evidence="3">
    <location>
        <begin position="43"/>
        <end position="52"/>
    </location>
</feature>
<comment type="similarity">
    <text evidence="1">Belongs to the syntaxin family.</text>
</comment>
<feature type="compositionally biased region" description="Low complexity" evidence="3">
    <location>
        <begin position="81"/>
        <end position="90"/>
    </location>
</feature>
<evidence type="ECO:0000256" key="2">
    <source>
        <dbReference type="SAM" id="Coils"/>
    </source>
</evidence>
<keyword evidence="4" id="KW-0472">Membrane</keyword>
<reference evidence="6" key="1">
    <citation type="submission" date="2023-06" db="EMBL/GenBank/DDBJ databases">
        <title>Genome-scale phylogeny and comparative genomics of the fungal order Sordariales.</title>
        <authorList>
            <consortium name="Lawrence Berkeley National Laboratory"/>
            <person name="Hensen N."/>
            <person name="Bonometti L."/>
            <person name="Westerberg I."/>
            <person name="Brannstrom I.O."/>
            <person name="Guillou S."/>
            <person name="Cros-Aarteil S."/>
            <person name="Calhoun S."/>
            <person name="Haridas S."/>
            <person name="Kuo A."/>
            <person name="Mondo S."/>
            <person name="Pangilinan J."/>
            <person name="Riley R."/>
            <person name="LaButti K."/>
            <person name="Andreopoulos B."/>
            <person name="Lipzen A."/>
            <person name="Chen C."/>
            <person name="Yanf M."/>
            <person name="Daum C."/>
            <person name="Ng V."/>
            <person name="Clum A."/>
            <person name="Steindorff A."/>
            <person name="Ohm R."/>
            <person name="Martin F."/>
            <person name="Silar P."/>
            <person name="Natvig D."/>
            <person name="Lalanne C."/>
            <person name="Gautier V."/>
            <person name="Ament-velasquez S.L."/>
            <person name="Kruys A."/>
            <person name="Hutchinson M.I."/>
            <person name="Powell A.J."/>
            <person name="Barry K."/>
            <person name="Miller A.N."/>
            <person name="Grigoriev I.V."/>
            <person name="Debuchy R."/>
            <person name="Gladieux P."/>
            <person name="Thoren M.H."/>
            <person name="Johannesson H."/>
        </authorList>
    </citation>
    <scope>NUCLEOTIDE SEQUENCE</scope>
    <source>
        <strain evidence="6">SMH3187-1</strain>
    </source>
</reference>
<dbReference type="InterPro" id="IPR010989">
    <property type="entry name" value="SNARE"/>
</dbReference>
<dbReference type="InterPro" id="IPR000727">
    <property type="entry name" value="T_SNARE_dom"/>
</dbReference>
<dbReference type="SMART" id="SM00397">
    <property type="entry name" value="t_SNARE"/>
    <property type="match status" value="1"/>
</dbReference>
<keyword evidence="4" id="KW-1133">Transmembrane helix</keyword>
<dbReference type="Pfam" id="PF05739">
    <property type="entry name" value="SNARE"/>
    <property type="match status" value="1"/>
</dbReference>
<dbReference type="AlphaFoldDB" id="A0AA40F365"/>
<comment type="caution">
    <text evidence="6">The sequence shown here is derived from an EMBL/GenBank/DDBJ whole genome shotgun (WGS) entry which is preliminary data.</text>
</comment>
<sequence>MSYGYGRQNPFDERGGRDDRQNPFDERNSPPDNGYGRQGGGRAPPAASFGQGPRPGGGGGARYNQIPAAQDNYASSNVEMSQLSKSSSSLDRNDPNAILNECRDIDRAIDGVQGNLDTLRMLQDRSLIEADATSTRRELDNLSSSTMSMFRDLTERVRMVKSVPEGRQPRNAAQVGRVERRLKEANQEYQQVESAFRKKTQDQMARQYRIVRPNATESEVRSAVEDTSGNAQVFQQALMQGNRMGEATSTLNAVRARQQDMQKIEQTLGELVQLFTDLSVMIEQQETQFVDISQKTEAVEEDTRQANVEIGTAVHTAVKTRKKKWICLSIGVAILVIIVVAVVAYIMVNRAATAPKKRSLDSRAVENLYMNTPRSVAFTGKRPSLREFSASKIVVPNGVFNPAVLPREAPKGVSVARRYVVVDDLSDPDP</sequence>
<evidence type="ECO:0000313" key="7">
    <source>
        <dbReference type="Proteomes" id="UP001172155"/>
    </source>
</evidence>
<dbReference type="GO" id="GO:0048278">
    <property type="term" value="P:vesicle docking"/>
    <property type="evidence" value="ECO:0007669"/>
    <property type="project" value="TreeGrafter"/>
</dbReference>
<dbReference type="GO" id="GO:0000149">
    <property type="term" value="F:SNARE binding"/>
    <property type="evidence" value="ECO:0007669"/>
    <property type="project" value="TreeGrafter"/>
</dbReference>
<dbReference type="CDD" id="cd15849">
    <property type="entry name" value="SNARE_Sso1"/>
    <property type="match status" value="1"/>
</dbReference>
<keyword evidence="2" id="KW-0175">Coiled coil</keyword>
<dbReference type="Proteomes" id="UP001172155">
    <property type="component" value="Unassembled WGS sequence"/>
</dbReference>
<name>A0AA40F365_9PEZI</name>
<dbReference type="PANTHER" id="PTHR19957">
    <property type="entry name" value="SYNTAXIN"/>
    <property type="match status" value="1"/>
</dbReference>
<feature type="region of interest" description="Disordered" evidence="3">
    <location>
        <begin position="1"/>
        <end position="95"/>
    </location>
</feature>
<dbReference type="GO" id="GO:0031201">
    <property type="term" value="C:SNARE complex"/>
    <property type="evidence" value="ECO:0007669"/>
    <property type="project" value="TreeGrafter"/>
</dbReference>
<dbReference type="GO" id="GO:0005886">
    <property type="term" value="C:plasma membrane"/>
    <property type="evidence" value="ECO:0007669"/>
    <property type="project" value="TreeGrafter"/>
</dbReference>
<accession>A0AA40F365</accession>
<dbReference type="GO" id="GO:0006886">
    <property type="term" value="P:intracellular protein transport"/>
    <property type="evidence" value="ECO:0007669"/>
    <property type="project" value="TreeGrafter"/>
</dbReference>
<dbReference type="SUPFAM" id="SSF47661">
    <property type="entry name" value="t-snare proteins"/>
    <property type="match status" value="1"/>
</dbReference>
<evidence type="ECO:0000313" key="6">
    <source>
        <dbReference type="EMBL" id="KAK0750378.1"/>
    </source>
</evidence>